<proteinExistence type="predicted"/>
<dbReference type="EMBL" id="CP001229">
    <property type="protein sequence ID" value="ACN98415.1"/>
    <property type="molecule type" value="Genomic_DNA"/>
</dbReference>
<keyword evidence="3" id="KW-0574">Periplasm</keyword>
<dbReference type="STRING" id="204536.SULAZ_0987"/>
<accession>C1DV23</accession>
<dbReference type="InterPro" id="IPR005653">
    <property type="entry name" value="OstA-like_N"/>
</dbReference>
<dbReference type="GO" id="GO:0001530">
    <property type="term" value="F:lipopolysaccharide binding"/>
    <property type="evidence" value="ECO:0007669"/>
    <property type="project" value="InterPro"/>
</dbReference>
<organism evidence="6 7">
    <name type="scientific">Sulfurihydrogenibium azorense (strain DSM 15241 / OCM 825 / Az-Fu1)</name>
    <dbReference type="NCBI Taxonomy" id="204536"/>
    <lineage>
        <taxon>Bacteria</taxon>
        <taxon>Pseudomonadati</taxon>
        <taxon>Aquificota</taxon>
        <taxon>Aquificia</taxon>
        <taxon>Aquificales</taxon>
        <taxon>Hydrogenothermaceae</taxon>
        <taxon>Sulfurihydrogenibium</taxon>
    </lineage>
</organism>
<evidence type="ECO:0000256" key="3">
    <source>
        <dbReference type="ARBA" id="ARBA00022764"/>
    </source>
</evidence>
<dbReference type="Proteomes" id="UP000001369">
    <property type="component" value="Chromosome"/>
</dbReference>
<dbReference type="GO" id="GO:0030288">
    <property type="term" value="C:outer membrane-bounded periplasmic space"/>
    <property type="evidence" value="ECO:0007669"/>
    <property type="project" value="TreeGrafter"/>
</dbReference>
<keyword evidence="7" id="KW-1185">Reference proteome</keyword>
<keyword evidence="1" id="KW-0813">Transport</keyword>
<dbReference type="PANTHER" id="PTHR36504:SF1">
    <property type="entry name" value="LIPOPOLYSACCHARIDE EXPORT SYSTEM PROTEIN LPTA"/>
    <property type="match status" value="1"/>
</dbReference>
<evidence type="ECO:0000313" key="7">
    <source>
        <dbReference type="Proteomes" id="UP000001369"/>
    </source>
</evidence>
<dbReference type="GO" id="GO:0015920">
    <property type="term" value="P:lipopolysaccharide transport"/>
    <property type="evidence" value="ECO:0007669"/>
    <property type="project" value="InterPro"/>
</dbReference>
<sequence>MVKVLVVLVLIFSVSFAQINKTENKKEPVVINADKLEYYNKEKVAVYSGNVDVKKGNFNLKADTVKIYLDEKGDVSRIYAVGNVYFQQENKWGKSKEAEYYKDKNLIILKNNAEVHQGKNVVEGDEIYYYIDEEKAVATSKGSRVRSVLFPKEKEEK</sequence>
<dbReference type="HOGENOM" id="CLU_095993_7_2_0"/>
<evidence type="ECO:0000313" key="6">
    <source>
        <dbReference type="EMBL" id="ACN98415.1"/>
    </source>
</evidence>
<feature type="domain" description="Organic solvent tolerance-like N-terminal" evidence="5">
    <location>
        <begin position="31"/>
        <end position="134"/>
    </location>
</feature>
<dbReference type="KEGG" id="saf:SULAZ_0987"/>
<dbReference type="RefSeq" id="WP_012673740.1">
    <property type="nucleotide sequence ID" value="NC_012438.1"/>
</dbReference>
<dbReference type="InterPro" id="IPR052037">
    <property type="entry name" value="LPS_export_LptA"/>
</dbReference>
<dbReference type="Pfam" id="PF03968">
    <property type="entry name" value="LptD_N"/>
    <property type="match status" value="1"/>
</dbReference>
<evidence type="ECO:0000256" key="1">
    <source>
        <dbReference type="ARBA" id="ARBA00022448"/>
    </source>
</evidence>
<evidence type="ECO:0000256" key="4">
    <source>
        <dbReference type="SAM" id="SignalP"/>
    </source>
</evidence>
<name>C1DV23_SULAA</name>
<gene>
    <name evidence="6" type="primary">lptA</name>
    <name evidence="6" type="ordered locus">SULAZ_0987</name>
</gene>
<evidence type="ECO:0000256" key="2">
    <source>
        <dbReference type="ARBA" id="ARBA00022729"/>
    </source>
</evidence>
<dbReference type="GO" id="GO:0009279">
    <property type="term" value="C:cell outer membrane"/>
    <property type="evidence" value="ECO:0007669"/>
    <property type="project" value="TreeGrafter"/>
</dbReference>
<dbReference type="Gene3D" id="2.60.450.10">
    <property type="entry name" value="Lipopolysaccharide (LPS) transport protein A like domain"/>
    <property type="match status" value="1"/>
</dbReference>
<dbReference type="eggNOG" id="COG1934">
    <property type="taxonomic scope" value="Bacteria"/>
</dbReference>
<feature type="signal peptide" evidence="4">
    <location>
        <begin position="1"/>
        <end position="17"/>
    </location>
</feature>
<protein>
    <submittedName>
        <fullName evidence="6">Lipopolysaccharide transport periplasmic protein LptA</fullName>
    </submittedName>
</protein>
<reference evidence="6 7" key="1">
    <citation type="journal article" date="2009" name="J. Bacteriol.">
        <title>Complete and draft genome sequences of six members of the Aquificales.</title>
        <authorList>
            <person name="Reysenbach A.L."/>
            <person name="Hamamura N."/>
            <person name="Podar M."/>
            <person name="Griffiths E."/>
            <person name="Ferreira S."/>
            <person name="Hochstein R."/>
            <person name="Heidelberg J."/>
            <person name="Johnson J."/>
            <person name="Mead D."/>
            <person name="Pohorille A."/>
            <person name="Sarmiento M."/>
            <person name="Schweighofer K."/>
            <person name="Seshadri R."/>
            <person name="Voytek M.A."/>
        </authorList>
    </citation>
    <scope>NUCLEOTIDE SEQUENCE [LARGE SCALE GENOMIC DNA]</scope>
    <source>
        <strain evidence="7">Az-Fu1 / DSM 15241 / OCM 825</strain>
    </source>
</reference>
<dbReference type="AlphaFoldDB" id="C1DV23"/>
<dbReference type="OrthoDB" id="14367at2"/>
<dbReference type="InterPro" id="IPR014340">
    <property type="entry name" value="LptA"/>
</dbReference>
<dbReference type="PANTHER" id="PTHR36504">
    <property type="entry name" value="LIPOPOLYSACCHARIDE EXPORT SYSTEM PROTEIN LPTA"/>
    <property type="match status" value="1"/>
</dbReference>
<feature type="chain" id="PRO_5002906611" evidence="4">
    <location>
        <begin position="18"/>
        <end position="157"/>
    </location>
</feature>
<keyword evidence="2 4" id="KW-0732">Signal</keyword>
<dbReference type="GO" id="GO:0017089">
    <property type="term" value="F:glycolipid transfer activity"/>
    <property type="evidence" value="ECO:0007669"/>
    <property type="project" value="TreeGrafter"/>
</dbReference>
<evidence type="ECO:0000259" key="5">
    <source>
        <dbReference type="Pfam" id="PF03968"/>
    </source>
</evidence>
<dbReference type="NCBIfam" id="TIGR03002">
    <property type="entry name" value="outer_YhbN_LptA"/>
    <property type="match status" value="1"/>
</dbReference>